<proteinExistence type="predicted"/>
<evidence type="ECO:0000313" key="3">
    <source>
        <dbReference type="Proteomes" id="UP001589609"/>
    </source>
</evidence>
<protein>
    <submittedName>
        <fullName evidence="2">Uncharacterized protein</fullName>
    </submittedName>
</protein>
<accession>A0ABV5WN03</accession>
<comment type="caution">
    <text evidence="2">The sequence shown here is derived from an EMBL/GenBank/DDBJ whole genome shotgun (WGS) entry which is preliminary data.</text>
</comment>
<reference evidence="2 3" key="1">
    <citation type="submission" date="2024-09" db="EMBL/GenBank/DDBJ databases">
        <authorList>
            <person name="Sun Q."/>
            <person name="Mori K."/>
        </authorList>
    </citation>
    <scope>NUCLEOTIDE SEQUENCE [LARGE SCALE GENOMIC DNA]</scope>
    <source>
        <strain evidence="2 3">JCM 11201</strain>
    </source>
</reference>
<dbReference type="RefSeq" id="WP_379951608.1">
    <property type="nucleotide sequence ID" value="NZ_JBHMAF010000193.1"/>
</dbReference>
<dbReference type="EMBL" id="JBHMAF010000193">
    <property type="protein sequence ID" value="MFB9761436.1"/>
    <property type="molecule type" value="Genomic_DNA"/>
</dbReference>
<keyword evidence="3" id="KW-1185">Reference proteome</keyword>
<gene>
    <name evidence="2" type="ORF">ACFFMS_24625</name>
</gene>
<sequence>MYIVFLIVALASGALIAIQGVSNSVGSKLIGAPAMIAWLSVVQAIPPLIYHKEIVYDGK</sequence>
<organism evidence="2 3">
    <name type="scientific">Ectobacillus funiculus</name>
    <dbReference type="NCBI Taxonomy" id="137993"/>
    <lineage>
        <taxon>Bacteria</taxon>
        <taxon>Bacillati</taxon>
        <taxon>Bacillota</taxon>
        <taxon>Bacilli</taxon>
        <taxon>Bacillales</taxon>
        <taxon>Bacillaceae</taxon>
        <taxon>Ectobacillus</taxon>
    </lineage>
</organism>
<keyword evidence="1" id="KW-0472">Membrane</keyword>
<keyword evidence="1" id="KW-1133">Transmembrane helix</keyword>
<dbReference type="Proteomes" id="UP001589609">
    <property type="component" value="Unassembled WGS sequence"/>
</dbReference>
<name>A0ABV5WN03_9BACI</name>
<evidence type="ECO:0000256" key="1">
    <source>
        <dbReference type="SAM" id="Phobius"/>
    </source>
</evidence>
<feature type="transmembrane region" description="Helical" evidence="1">
    <location>
        <begin position="30"/>
        <end position="50"/>
    </location>
</feature>
<keyword evidence="1" id="KW-0812">Transmembrane</keyword>
<evidence type="ECO:0000313" key="2">
    <source>
        <dbReference type="EMBL" id="MFB9761436.1"/>
    </source>
</evidence>